<dbReference type="Gene3D" id="1.25.40.10">
    <property type="entry name" value="Tetratricopeptide repeat domain"/>
    <property type="match status" value="1"/>
</dbReference>
<dbReference type="Proteomes" id="UP000534783">
    <property type="component" value="Unassembled WGS sequence"/>
</dbReference>
<feature type="repeat" description="TPR" evidence="1">
    <location>
        <begin position="298"/>
        <end position="331"/>
    </location>
</feature>
<proteinExistence type="predicted"/>
<comment type="caution">
    <text evidence="2">The sequence shown here is derived from an EMBL/GenBank/DDBJ whole genome shotgun (WGS) entry which is preliminary data.</text>
</comment>
<reference evidence="2 3" key="1">
    <citation type="journal article" date="2020" name="Nature">
        <title>Bacterial chemolithoautotrophy via manganese oxidation.</title>
        <authorList>
            <person name="Yu H."/>
            <person name="Leadbetter J.R."/>
        </authorList>
    </citation>
    <scope>NUCLEOTIDE SEQUENCE [LARGE SCALE GENOMIC DNA]</scope>
    <source>
        <strain evidence="2 3">Mn-1</strain>
    </source>
</reference>
<name>A0A7X6IBL3_9BACT</name>
<accession>A0A7X6IBL3</accession>
<organism evidence="2 3">
    <name type="scientific">Candidatus Manganitrophus noduliformans</name>
    <dbReference type="NCBI Taxonomy" id="2606439"/>
    <lineage>
        <taxon>Bacteria</taxon>
        <taxon>Pseudomonadati</taxon>
        <taxon>Nitrospirota</taxon>
        <taxon>Nitrospiria</taxon>
        <taxon>Candidatus Troglogloeales</taxon>
        <taxon>Candidatus Manganitrophaceae</taxon>
        <taxon>Candidatus Manganitrophus</taxon>
    </lineage>
</organism>
<keyword evidence="1" id="KW-0802">TPR repeat</keyword>
<dbReference type="PANTHER" id="PTHR10098">
    <property type="entry name" value="RAPSYN-RELATED"/>
    <property type="match status" value="1"/>
</dbReference>
<evidence type="ECO:0000313" key="2">
    <source>
        <dbReference type="EMBL" id="NKE71575.1"/>
    </source>
</evidence>
<gene>
    <name evidence="2" type="ORF">MNODULE_12575</name>
</gene>
<dbReference type="PROSITE" id="PS50005">
    <property type="entry name" value="TPR"/>
    <property type="match status" value="1"/>
</dbReference>
<dbReference type="SUPFAM" id="SSF48452">
    <property type="entry name" value="TPR-like"/>
    <property type="match status" value="2"/>
</dbReference>
<dbReference type="InterPro" id="IPR011990">
    <property type="entry name" value="TPR-like_helical_dom_sf"/>
</dbReference>
<evidence type="ECO:0000313" key="3">
    <source>
        <dbReference type="Proteomes" id="UP000534783"/>
    </source>
</evidence>
<dbReference type="RefSeq" id="WP_168060331.1">
    <property type="nucleotide sequence ID" value="NZ_VTOW01000002.1"/>
</dbReference>
<dbReference type="EMBL" id="VTOW01000002">
    <property type="protein sequence ID" value="NKE71575.1"/>
    <property type="molecule type" value="Genomic_DNA"/>
</dbReference>
<evidence type="ECO:0000256" key="1">
    <source>
        <dbReference type="PROSITE-ProRule" id="PRU00339"/>
    </source>
</evidence>
<dbReference type="SMART" id="SM00028">
    <property type="entry name" value="TPR"/>
    <property type="match status" value="7"/>
</dbReference>
<protein>
    <submittedName>
        <fullName evidence="2">Tetratricopeptide repeat protein</fullName>
    </submittedName>
</protein>
<dbReference type="AlphaFoldDB" id="A0A7X6IBL3"/>
<sequence length="393" mass="43944">MKSHSYKKTFLFVLFAALVMWGLGQWITLPSSARQTEPREINPDTLKKTKLDEAKRQFRLSARQKKDPDSPLPSLLTLYDDNQFQAVSDQIVGLSDDQKNAPLHLLHGNALAFLGKHEEAAGAYQEAYRRAETLQEQAAALANFGLLYSTKRVWKEGIVWTERALAIDRQTGDRQAEGADLALLGTLYYQAGDTAKGSEAHMEALKIAEAISDRRLMARQLASIGNLHYLDRSYETALDYQQKALKLYRELGNPIGEAVSLTSLSFIYKDRKDFAKALSFQSDALAIHQAGDDLSSQSNAHINFALIYQDQGELEKAIGSAEKALKIREEMNDLPGMANVEGTIGTIHQSFGNLPQAIQHLEKSKELFQRGGASQQIHIVDQRIQILRDQMQN</sequence>
<dbReference type="InterPro" id="IPR019734">
    <property type="entry name" value="TPR_rpt"/>
</dbReference>
<dbReference type="PANTHER" id="PTHR10098:SF108">
    <property type="entry name" value="TETRATRICOPEPTIDE REPEAT PROTEIN 28"/>
    <property type="match status" value="1"/>
</dbReference>
<dbReference type="Pfam" id="PF13424">
    <property type="entry name" value="TPR_12"/>
    <property type="match status" value="2"/>
</dbReference>
<keyword evidence="3" id="KW-1185">Reference proteome</keyword>